<accession>T1BI72</accession>
<keyword evidence="2" id="KW-1003">Cell membrane</keyword>
<dbReference type="GO" id="GO:0008610">
    <property type="term" value="P:lipid biosynthetic process"/>
    <property type="evidence" value="ECO:0007669"/>
    <property type="project" value="UniProtKB-ARBA"/>
</dbReference>
<evidence type="ECO:0000256" key="6">
    <source>
        <dbReference type="ARBA" id="ARBA00023315"/>
    </source>
</evidence>
<dbReference type="PANTHER" id="PTHR30606">
    <property type="entry name" value="LIPID A BIOSYNTHESIS LAUROYL ACYLTRANSFERASE"/>
    <property type="match status" value="1"/>
</dbReference>
<evidence type="ECO:0000256" key="3">
    <source>
        <dbReference type="ARBA" id="ARBA00022519"/>
    </source>
</evidence>
<evidence type="ECO:0000313" key="7">
    <source>
        <dbReference type="EMBL" id="EQD52824.1"/>
    </source>
</evidence>
<protein>
    <submittedName>
        <fullName evidence="7">Glycosyl transferase family 2</fullName>
    </submittedName>
</protein>
<evidence type="ECO:0000256" key="4">
    <source>
        <dbReference type="ARBA" id="ARBA00022679"/>
    </source>
</evidence>
<reference evidence="7" key="1">
    <citation type="submission" date="2013-08" db="EMBL/GenBank/DDBJ databases">
        <authorList>
            <person name="Mendez C."/>
            <person name="Richter M."/>
            <person name="Ferrer M."/>
            <person name="Sanchez J."/>
        </authorList>
    </citation>
    <scope>NUCLEOTIDE SEQUENCE</scope>
</reference>
<keyword evidence="6" id="KW-0012">Acyltransferase</keyword>
<keyword evidence="5" id="KW-0472">Membrane</keyword>
<organism evidence="7">
    <name type="scientific">mine drainage metagenome</name>
    <dbReference type="NCBI Taxonomy" id="410659"/>
    <lineage>
        <taxon>unclassified sequences</taxon>
        <taxon>metagenomes</taxon>
        <taxon>ecological metagenomes</taxon>
    </lineage>
</organism>
<keyword evidence="4 7" id="KW-0808">Transferase</keyword>
<sequence length="202" mass="22841">MEVIRALSMQIPGLKVNALVYTQHASKSNVVLQRLNHAYNLHLIQVHEISPDTAVMLRSKLASGEVVVIVGDRTPVSSTSPVVQVDFLGKPAPFATGPYILAHLLECPVYLFLCTAQSGGSYTVHLESFAERIRLPRRGREAALQELAEHYANRLAYYATCFPLQWYNFYDFWAQRQNPINSSRRRLVHKSDTHEKQVHSAI</sequence>
<evidence type="ECO:0000256" key="5">
    <source>
        <dbReference type="ARBA" id="ARBA00023136"/>
    </source>
</evidence>
<comment type="subcellular location">
    <subcellularLocation>
        <location evidence="1">Cell inner membrane</location>
    </subcellularLocation>
</comment>
<keyword evidence="3" id="KW-0997">Cell inner membrane</keyword>
<dbReference type="GO" id="GO:0016746">
    <property type="term" value="F:acyltransferase activity"/>
    <property type="evidence" value="ECO:0007669"/>
    <property type="project" value="UniProtKB-KW"/>
</dbReference>
<comment type="caution">
    <text evidence="7">The sequence shown here is derived from an EMBL/GenBank/DDBJ whole genome shotgun (WGS) entry which is preliminary data.</text>
</comment>
<evidence type="ECO:0000256" key="1">
    <source>
        <dbReference type="ARBA" id="ARBA00004533"/>
    </source>
</evidence>
<dbReference type="InterPro" id="IPR004960">
    <property type="entry name" value="LipA_acyltrans"/>
</dbReference>
<dbReference type="EMBL" id="AUZY01006893">
    <property type="protein sequence ID" value="EQD52824.1"/>
    <property type="molecule type" value="Genomic_DNA"/>
</dbReference>
<evidence type="ECO:0000256" key="2">
    <source>
        <dbReference type="ARBA" id="ARBA00022475"/>
    </source>
</evidence>
<dbReference type="AlphaFoldDB" id="T1BI72"/>
<name>T1BI72_9ZZZZ</name>
<reference evidence="7" key="2">
    <citation type="journal article" date="2014" name="ISME J.">
        <title>Microbial stratification in low pH oxic and suboxic macroscopic growths along an acid mine drainage.</title>
        <authorList>
            <person name="Mendez-Garcia C."/>
            <person name="Mesa V."/>
            <person name="Sprenger R.R."/>
            <person name="Richter M."/>
            <person name="Diez M.S."/>
            <person name="Solano J."/>
            <person name="Bargiela R."/>
            <person name="Golyshina O.V."/>
            <person name="Manteca A."/>
            <person name="Ramos J.L."/>
            <person name="Gallego J.R."/>
            <person name="Llorente I."/>
            <person name="Martins Dos Santos V.A."/>
            <person name="Jensen O.N."/>
            <person name="Pelaez A.I."/>
            <person name="Sanchez J."/>
            <person name="Ferrer M."/>
        </authorList>
    </citation>
    <scope>NUCLEOTIDE SEQUENCE</scope>
</reference>
<gene>
    <name evidence="7" type="ORF">B1B_10526</name>
</gene>
<dbReference type="GO" id="GO:0005886">
    <property type="term" value="C:plasma membrane"/>
    <property type="evidence" value="ECO:0007669"/>
    <property type="project" value="UniProtKB-SubCell"/>
</dbReference>
<proteinExistence type="predicted"/>
<dbReference type="GO" id="GO:1901137">
    <property type="term" value="P:carbohydrate derivative biosynthetic process"/>
    <property type="evidence" value="ECO:0007669"/>
    <property type="project" value="UniProtKB-ARBA"/>
</dbReference>
<dbReference type="PANTHER" id="PTHR30606:SF9">
    <property type="entry name" value="LIPID A BIOSYNTHESIS LAUROYLTRANSFERASE"/>
    <property type="match status" value="1"/>
</dbReference>